<dbReference type="HOGENOM" id="CLU_099121_0_0_1"/>
<dbReference type="Proteomes" id="UP000030151">
    <property type="component" value="Unassembled WGS sequence"/>
</dbReference>
<protein>
    <submittedName>
        <fullName evidence="2">Uncharacterized protein</fullName>
    </submittedName>
</protein>
<evidence type="ECO:0000256" key="1">
    <source>
        <dbReference type="SAM" id="MobiDB-lite"/>
    </source>
</evidence>
<reference evidence="2 3" key="1">
    <citation type="submission" date="2014-02" db="EMBL/GenBank/DDBJ databases">
        <title>The genome sequence of the entomopathogenic fungus Metarhizium robertsii ARSEF 2575.</title>
        <authorList>
            <person name="Giuliano Garisto Donzelli B."/>
            <person name="Roe B.A."/>
            <person name="Macmil S.L."/>
            <person name="Krasnoff S.B."/>
            <person name="Gibson D.M."/>
        </authorList>
    </citation>
    <scope>NUCLEOTIDE SEQUENCE [LARGE SCALE GENOMIC DNA]</scope>
    <source>
        <strain evidence="2 3">ARSEF 2575</strain>
    </source>
</reference>
<name>A0A0A1V2X9_9HYPO</name>
<comment type="caution">
    <text evidence="2">The sequence shown here is derived from an EMBL/GenBank/DDBJ whole genome shotgun (WGS) entry which is preliminary data.</text>
</comment>
<dbReference type="AlphaFoldDB" id="A0A0A1V2X9"/>
<evidence type="ECO:0000313" key="3">
    <source>
        <dbReference type="Proteomes" id="UP000030151"/>
    </source>
</evidence>
<dbReference type="EMBL" id="JELW01000002">
    <property type="protein sequence ID" value="EXV04509.1"/>
    <property type="molecule type" value="Genomic_DNA"/>
</dbReference>
<sequence>MAAPHHNSATKEIRDAHNHVNKNVSQRGPVPGYAARTRHKARRIHGKIDVQDEYKTGSALAIPAAVPDEELGCPTDEPSKDGNSLFSQKALDIQKQCQKDLFGDDSIIKDIDQAGKGAICVEFGREGIKCRADIGCLDQVGKVADKCLKSTQKSAKQPAGKVADSTGPGNGCDAELLKSANHYMDVQNNGEDPECRDHVRKSAQKCTKFVQNKKTIDGSAKTAFRDCVNNCYDTSMRDKECSTKN</sequence>
<proteinExistence type="predicted"/>
<feature type="region of interest" description="Disordered" evidence="1">
    <location>
        <begin position="1"/>
        <end position="42"/>
    </location>
</feature>
<dbReference type="OrthoDB" id="10357115at2759"/>
<gene>
    <name evidence="2" type="ORF">X797_002190</name>
</gene>
<evidence type="ECO:0000313" key="2">
    <source>
        <dbReference type="EMBL" id="EXV04509.1"/>
    </source>
</evidence>
<feature type="compositionally biased region" description="Basic and acidic residues" evidence="1">
    <location>
        <begin position="9"/>
        <end position="18"/>
    </location>
</feature>
<organism evidence="2 3">
    <name type="scientific">Metarhizium robertsii</name>
    <dbReference type="NCBI Taxonomy" id="568076"/>
    <lineage>
        <taxon>Eukaryota</taxon>
        <taxon>Fungi</taxon>
        <taxon>Dikarya</taxon>
        <taxon>Ascomycota</taxon>
        <taxon>Pezizomycotina</taxon>
        <taxon>Sordariomycetes</taxon>
        <taxon>Hypocreomycetidae</taxon>
        <taxon>Hypocreales</taxon>
        <taxon>Clavicipitaceae</taxon>
        <taxon>Metarhizium</taxon>
    </lineage>
</organism>
<accession>A0A0A1V2X9</accession>